<dbReference type="Proteomes" id="UP000055060">
    <property type="component" value="Unassembled WGS sequence"/>
</dbReference>
<dbReference type="RefSeq" id="WP_075074553.1">
    <property type="nucleotide sequence ID" value="NZ_DF967972.1"/>
</dbReference>
<proteinExistence type="predicted"/>
<dbReference type="SUPFAM" id="SSF102588">
    <property type="entry name" value="LmbE-like"/>
    <property type="match status" value="1"/>
</dbReference>
<dbReference type="InterPro" id="IPR003737">
    <property type="entry name" value="GlcNAc_PI_deacetylase-related"/>
</dbReference>
<dbReference type="PANTHER" id="PTHR12993:SF29">
    <property type="entry name" value="BLR3841 PROTEIN"/>
    <property type="match status" value="1"/>
</dbReference>
<dbReference type="PANTHER" id="PTHR12993">
    <property type="entry name" value="N-ACETYLGLUCOSAMINYL-PHOSPHATIDYLINOSITOL DE-N-ACETYLASE-RELATED"/>
    <property type="match status" value="1"/>
</dbReference>
<dbReference type="STRING" id="360412.LARV_03155"/>
<name>A0A0S7BID6_9CHLR</name>
<dbReference type="EMBL" id="DF967972">
    <property type="protein sequence ID" value="GAP15369.1"/>
    <property type="molecule type" value="Genomic_DNA"/>
</dbReference>
<sequence>MKSHWIFLSPHLDDAVLSCGGMIWQQIQAGGRVEIWTVCAGEPPAGPPPEFAVQIEKRWRTGTQSVAARRAEDIAACERLGVQAVHLDLPDCIYRRLPDGSPLVNGEEDLWQPLPDTELPRVDELAGLLARCLPTRCRLAAPLSMGDHIDHRLVRTAALKLKRAIHFYADFPYAAHSNMNLRSYIQSDWRRERFTVSEAALDAWQSAVACYASQLSSFWSGKDEMRAALRRYSQQGGGSLLFRKPE</sequence>
<dbReference type="AlphaFoldDB" id="A0A0S7BID6"/>
<dbReference type="Gene3D" id="3.40.50.10320">
    <property type="entry name" value="LmbE-like"/>
    <property type="match status" value="1"/>
</dbReference>
<protein>
    <submittedName>
        <fullName evidence="1">Uncharacterized protein, LmbE homolog</fullName>
    </submittedName>
</protein>
<dbReference type="Pfam" id="PF02585">
    <property type="entry name" value="PIG-L"/>
    <property type="match status" value="1"/>
</dbReference>
<gene>
    <name evidence="1" type="ORF">LARV_03155</name>
</gene>
<dbReference type="InterPro" id="IPR024078">
    <property type="entry name" value="LmbE-like_dom_sf"/>
</dbReference>
<accession>A0A0S7BID6</accession>
<keyword evidence="2" id="KW-1185">Reference proteome</keyword>
<evidence type="ECO:0000313" key="2">
    <source>
        <dbReference type="Proteomes" id="UP000055060"/>
    </source>
</evidence>
<dbReference type="OrthoDB" id="116799at2"/>
<dbReference type="GO" id="GO:0016811">
    <property type="term" value="F:hydrolase activity, acting on carbon-nitrogen (but not peptide) bonds, in linear amides"/>
    <property type="evidence" value="ECO:0007669"/>
    <property type="project" value="TreeGrafter"/>
</dbReference>
<organism evidence="1">
    <name type="scientific">Longilinea arvoryzae</name>
    <dbReference type="NCBI Taxonomy" id="360412"/>
    <lineage>
        <taxon>Bacteria</taxon>
        <taxon>Bacillati</taxon>
        <taxon>Chloroflexota</taxon>
        <taxon>Anaerolineae</taxon>
        <taxon>Anaerolineales</taxon>
        <taxon>Anaerolineaceae</taxon>
        <taxon>Longilinea</taxon>
    </lineage>
</organism>
<reference evidence="1" key="1">
    <citation type="submission" date="2015-07" db="EMBL/GenBank/DDBJ databases">
        <title>Draft Genome Sequences of Anaerolinea thermolimosa IMO-1, Bellilinea caldifistulae GOMI-1, Leptolinea tardivitalis YMTK-2, Levilinea saccharolytica KIBI-1,Longilinea arvoryzae KOME-1, Previously Described as Members of the Anaerolineaceae (Chloroflexi).</title>
        <authorList>
            <person name="Sekiguchi Y."/>
            <person name="Ohashi A."/>
            <person name="Matsuura N."/>
            <person name="Tourlousse M.D."/>
        </authorList>
    </citation>
    <scope>NUCLEOTIDE SEQUENCE [LARGE SCALE GENOMIC DNA]</scope>
    <source>
        <strain evidence="1">KOME-1</strain>
    </source>
</reference>
<evidence type="ECO:0000313" key="1">
    <source>
        <dbReference type="EMBL" id="GAP15369.1"/>
    </source>
</evidence>